<dbReference type="Proteomes" id="UP001314205">
    <property type="component" value="Unassembled WGS sequence"/>
</dbReference>
<comment type="caution">
    <text evidence="3">The sequence shown here is derived from an EMBL/GenBank/DDBJ whole genome shotgun (WGS) entry which is preliminary data.</text>
</comment>
<sequence>MLISNKLVPFFVLCLICTSLSSPTEYITEGRGIGSTIWGWITYPFTWWSSGSENDNDSKVETTTSIFTHDNNMEIAKHNVTVWCNDQTCTTMKCDKSGCLNLTCNIYDTDMSGVCREYTIKPEDPTQATKPTSQVTEEPKKTTEATSTIETSSLPASTIETSSLPANTNIGVEDRPLELEAVLSSTVPVNNDDIKIEDATD</sequence>
<proteinExistence type="predicted"/>
<feature type="chain" id="PRO_5043337237" evidence="2">
    <location>
        <begin position="22"/>
        <end position="201"/>
    </location>
</feature>
<evidence type="ECO:0000313" key="4">
    <source>
        <dbReference type="Proteomes" id="UP001314205"/>
    </source>
</evidence>
<dbReference type="EMBL" id="CAVLGL010000013">
    <property type="protein sequence ID" value="CAK1580378.1"/>
    <property type="molecule type" value="Genomic_DNA"/>
</dbReference>
<feature type="compositionally biased region" description="Low complexity" evidence="1">
    <location>
        <begin position="144"/>
        <end position="153"/>
    </location>
</feature>
<feature type="compositionally biased region" description="Polar residues" evidence="1">
    <location>
        <begin position="154"/>
        <end position="169"/>
    </location>
</feature>
<feature type="compositionally biased region" description="Polar residues" evidence="1">
    <location>
        <begin position="126"/>
        <end position="136"/>
    </location>
</feature>
<accession>A0AAV1KBB3</accession>
<evidence type="ECO:0000256" key="1">
    <source>
        <dbReference type="SAM" id="MobiDB-lite"/>
    </source>
</evidence>
<gene>
    <name evidence="3" type="ORF">PARMNEM_LOCUS2189</name>
</gene>
<reference evidence="3 4" key="1">
    <citation type="submission" date="2023-11" db="EMBL/GenBank/DDBJ databases">
        <authorList>
            <person name="Hedman E."/>
            <person name="Englund M."/>
            <person name="Stromberg M."/>
            <person name="Nyberg Akerstrom W."/>
            <person name="Nylinder S."/>
            <person name="Jareborg N."/>
            <person name="Kallberg Y."/>
            <person name="Kronander E."/>
        </authorList>
    </citation>
    <scope>NUCLEOTIDE SEQUENCE [LARGE SCALE GENOMIC DNA]</scope>
</reference>
<protein>
    <submittedName>
        <fullName evidence="3">Uncharacterized protein</fullName>
    </submittedName>
</protein>
<evidence type="ECO:0000313" key="3">
    <source>
        <dbReference type="EMBL" id="CAK1580378.1"/>
    </source>
</evidence>
<keyword evidence="4" id="KW-1185">Reference proteome</keyword>
<organism evidence="3 4">
    <name type="scientific">Parnassius mnemosyne</name>
    <name type="common">clouded apollo</name>
    <dbReference type="NCBI Taxonomy" id="213953"/>
    <lineage>
        <taxon>Eukaryota</taxon>
        <taxon>Metazoa</taxon>
        <taxon>Ecdysozoa</taxon>
        <taxon>Arthropoda</taxon>
        <taxon>Hexapoda</taxon>
        <taxon>Insecta</taxon>
        <taxon>Pterygota</taxon>
        <taxon>Neoptera</taxon>
        <taxon>Endopterygota</taxon>
        <taxon>Lepidoptera</taxon>
        <taxon>Glossata</taxon>
        <taxon>Ditrysia</taxon>
        <taxon>Papilionoidea</taxon>
        <taxon>Papilionidae</taxon>
        <taxon>Parnassiinae</taxon>
        <taxon>Parnassini</taxon>
        <taxon>Parnassius</taxon>
        <taxon>Driopa</taxon>
    </lineage>
</organism>
<feature type="region of interest" description="Disordered" evidence="1">
    <location>
        <begin position="123"/>
        <end position="169"/>
    </location>
</feature>
<evidence type="ECO:0000256" key="2">
    <source>
        <dbReference type="SAM" id="SignalP"/>
    </source>
</evidence>
<feature type="signal peptide" evidence="2">
    <location>
        <begin position="1"/>
        <end position="21"/>
    </location>
</feature>
<keyword evidence="2" id="KW-0732">Signal</keyword>
<name>A0AAV1KBB3_9NEOP</name>
<dbReference type="AlphaFoldDB" id="A0AAV1KBB3"/>